<dbReference type="AlphaFoldDB" id="A0A3M0HZC0"/>
<evidence type="ECO:0000313" key="8">
    <source>
        <dbReference type="EMBL" id="RMB81538.1"/>
    </source>
</evidence>
<evidence type="ECO:0000259" key="7">
    <source>
        <dbReference type="SMART" id="SM00829"/>
    </source>
</evidence>
<dbReference type="InterPro" id="IPR013154">
    <property type="entry name" value="ADH-like_N"/>
</dbReference>
<dbReference type="InterPro" id="IPR002328">
    <property type="entry name" value="ADH_Zn_CS"/>
</dbReference>
<comment type="caution">
    <text evidence="8">The sequence shown here is derived from an EMBL/GenBank/DDBJ whole genome shotgun (WGS) entry which is preliminary data.</text>
</comment>
<dbReference type="GO" id="GO:0016491">
    <property type="term" value="F:oxidoreductase activity"/>
    <property type="evidence" value="ECO:0007669"/>
    <property type="project" value="UniProtKB-KW"/>
</dbReference>
<dbReference type="InterPro" id="IPR011032">
    <property type="entry name" value="GroES-like_sf"/>
</dbReference>
<dbReference type="Pfam" id="PF08240">
    <property type="entry name" value="ADH_N"/>
    <property type="match status" value="1"/>
</dbReference>
<dbReference type="SUPFAM" id="SSF51735">
    <property type="entry name" value="NAD(P)-binding Rossmann-fold domains"/>
    <property type="match status" value="1"/>
</dbReference>
<dbReference type="OrthoDB" id="241504at2"/>
<evidence type="ECO:0000256" key="4">
    <source>
        <dbReference type="ARBA" id="ARBA00022833"/>
    </source>
</evidence>
<sequence>MKALVFLDTNKVGLVGKPIPEPGPWDVVVRTTASSICTSDIHTIAGGIAIPQGRTLGHESVGLVHRVGDKVTGFNEGDRVVVGALTPCGYCDYCQRGHSTQCGGALGGFKWTTQREGNLSEYFVVNDAAYNLTHIPDDVTDEQALYATDVLGTGIAAAQLADIPVGGTVAIIAQGPVGLCATMGARLLGAGLVITTATRPERARLSERFGADVVLNPRRCNVVEEVRALVGPEGVDSAIEALGTHETFEQCVRLIKPGGTVANAGYHGWESQAPLPIPIVSFGMGMNAKTIRGLLAPGGREHLTRMLRLLQTGKVDPTPLTTHRFHFSEVERAFQLMSDKGEKIIKPVITYEEGDL</sequence>
<dbReference type="PANTHER" id="PTHR42813:SF4">
    <property type="entry name" value="NADP-DEPENDENT ISOPROPANOL DEHYDROGENASE"/>
    <property type="match status" value="1"/>
</dbReference>
<dbReference type="Pfam" id="PF00107">
    <property type="entry name" value="ADH_zinc_N"/>
    <property type="match status" value="1"/>
</dbReference>
<gene>
    <name evidence="8" type="ORF">CTZ28_34625</name>
</gene>
<dbReference type="InterPro" id="IPR020843">
    <property type="entry name" value="ER"/>
</dbReference>
<dbReference type="GO" id="GO:0008270">
    <property type="term" value="F:zinc ion binding"/>
    <property type="evidence" value="ECO:0007669"/>
    <property type="project" value="InterPro"/>
</dbReference>
<dbReference type="SUPFAM" id="SSF50129">
    <property type="entry name" value="GroES-like"/>
    <property type="match status" value="1"/>
</dbReference>
<keyword evidence="4 6" id="KW-0862">Zinc</keyword>
<evidence type="ECO:0000256" key="2">
    <source>
        <dbReference type="ARBA" id="ARBA00008072"/>
    </source>
</evidence>
<dbReference type="InterPro" id="IPR013149">
    <property type="entry name" value="ADH-like_C"/>
</dbReference>
<evidence type="ECO:0000256" key="3">
    <source>
        <dbReference type="ARBA" id="ARBA00022723"/>
    </source>
</evidence>
<dbReference type="Gene3D" id="3.40.50.720">
    <property type="entry name" value="NAD(P)-binding Rossmann-like Domain"/>
    <property type="match status" value="1"/>
</dbReference>
<reference evidence="8 9" key="1">
    <citation type="submission" date="2017-11" db="EMBL/GenBank/DDBJ databases">
        <title>Draft genome of actinobacteria isolated from guarana (Paullinia cupana (Mart.) Ducke.</title>
        <authorList>
            <person name="Siqueira K.A."/>
            <person name="Liotti R.G."/>
            <person name="Mendes T.A.O."/>
            <person name="Soares M.A."/>
        </authorList>
    </citation>
    <scope>NUCLEOTIDE SEQUENCE [LARGE SCALE GENOMIC DNA]</scope>
    <source>
        <strain evidence="8 9">193</strain>
    </source>
</reference>
<evidence type="ECO:0000313" key="9">
    <source>
        <dbReference type="Proteomes" id="UP000270471"/>
    </source>
</evidence>
<evidence type="ECO:0000256" key="5">
    <source>
        <dbReference type="ARBA" id="ARBA00023002"/>
    </source>
</evidence>
<keyword evidence="3 6" id="KW-0479">Metal-binding</keyword>
<dbReference type="PANTHER" id="PTHR42813">
    <property type="entry name" value="ZINC-TYPE ALCOHOL DEHYDROGENASE-LIKE"/>
    <property type="match status" value="1"/>
</dbReference>
<comment type="cofactor">
    <cofactor evidence="1 6">
        <name>Zn(2+)</name>
        <dbReference type="ChEBI" id="CHEBI:29105"/>
    </cofactor>
</comment>
<dbReference type="EMBL" id="PENI01000030">
    <property type="protein sequence ID" value="RMB81538.1"/>
    <property type="molecule type" value="Genomic_DNA"/>
</dbReference>
<protein>
    <submittedName>
        <fullName evidence="8">Alcohol dehydrogenase</fullName>
    </submittedName>
</protein>
<name>A0A3M0HZC0_9ACTN</name>
<feature type="domain" description="Enoyl reductase (ER)" evidence="7">
    <location>
        <begin position="8"/>
        <end position="349"/>
    </location>
</feature>
<comment type="similarity">
    <text evidence="2 6">Belongs to the zinc-containing alcohol dehydrogenase family.</text>
</comment>
<keyword evidence="9" id="KW-1185">Reference proteome</keyword>
<dbReference type="PROSITE" id="PS00059">
    <property type="entry name" value="ADH_ZINC"/>
    <property type="match status" value="1"/>
</dbReference>
<dbReference type="Gene3D" id="3.90.180.10">
    <property type="entry name" value="Medium-chain alcohol dehydrogenases, catalytic domain"/>
    <property type="match status" value="1"/>
</dbReference>
<proteinExistence type="inferred from homology"/>
<dbReference type="SMART" id="SM00829">
    <property type="entry name" value="PKS_ER"/>
    <property type="match status" value="1"/>
</dbReference>
<evidence type="ECO:0000256" key="6">
    <source>
        <dbReference type="RuleBase" id="RU361277"/>
    </source>
</evidence>
<accession>A0A3M0HZC0</accession>
<evidence type="ECO:0000256" key="1">
    <source>
        <dbReference type="ARBA" id="ARBA00001947"/>
    </source>
</evidence>
<keyword evidence="5" id="KW-0560">Oxidoreductase</keyword>
<dbReference type="Proteomes" id="UP000270471">
    <property type="component" value="Unassembled WGS sequence"/>
</dbReference>
<organism evidence="8 9">
    <name type="scientific">Streptomyces shenzhenensis</name>
    <dbReference type="NCBI Taxonomy" id="943815"/>
    <lineage>
        <taxon>Bacteria</taxon>
        <taxon>Bacillati</taxon>
        <taxon>Actinomycetota</taxon>
        <taxon>Actinomycetes</taxon>
        <taxon>Kitasatosporales</taxon>
        <taxon>Streptomycetaceae</taxon>
        <taxon>Streptomyces</taxon>
    </lineage>
</organism>
<dbReference type="InterPro" id="IPR036291">
    <property type="entry name" value="NAD(P)-bd_dom_sf"/>
</dbReference>